<dbReference type="InterPro" id="IPR005614">
    <property type="entry name" value="NrfD-like"/>
</dbReference>
<dbReference type="PANTHER" id="PTHR34856:SF2">
    <property type="entry name" value="PROTEIN NRFD"/>
    <property type="match status" value="1"/>
</dbReference>
<dbReference type="PANTHER" id="PTHR34856">
    <property type="entry name" value="PROTEIN NRFD"/>
    <property type="match status" value="1"/>
</dbReference>
<evidence type="ECO:0000256" key="6">
    <source>
        <dbReference type="ARBA" id="ARBA00023136"/>
    </source>
</evidence>
<sequence>MQAEVHDRKRYAETVNPTTTDGRDIDTSIGTLSGEAAEQEAKREAEQVEQISPKPWTRVPSVEQESPTYYDRPLLKESVWSVDIPLYYYAGGAAGAALALGAAVQASGGGRDLRGFAQQCHWMGVVGSSVGAAFLIHDLGRPERFLFMLRVFRPTSPMNLGAWILSGAAPTAIATALFINRRGLLGWLGESAGYASGVFGAALASYTGVLVANSAVPVWQEARRWMPPLFASSAIASAAAILDLFDNPRRAKSIVQVFGTVGRVGEVAVARMVESSASRIARVGEPLHRGASAKLWKVAKVLTAASLVVTFIPGKSRGKRRLAAVLATAGSLCLRFAVHYVTNASARDPRASFEQQRH</sequence>
<evidence type="ECO:0000256" key="5">
    <source>
        <dbReference type="ARBA" id="ARBA00022989"/>
    </source>
</evidence>
<name>Q022U1_SOLUE</name>
<evidence type="ECO:0000313" key="9">
    <source>
        <dbReference type="EMBL" id="ABJ84009.1"/>
    </source>
</evidence>
<dbReference type="OrthoDB" id="112837at2"/>
<dbReference type="eggNOG" id="COG3301">
    <property type="taxonomic scope" value="Bacteria"/>
</dbReference>
<accession>Q022U1</accession>
<comment type="similarity">
    <text evidence="2">Belongs to the NrfD family.</text>
</comment>
<keyword evidence="6 8" id="KW-0472">Membrane</keyword>
<dbReference type="InParanoid" id="Q022U1"/>
<evidence type="ECO:0000256" key="4">
    <source>
        <dbReference type="ARBA" id="ARBA00022692"/>
    </source>
</evidence>
<organism evidence="9">
    <name type="scientific">Solibacter usitatus (strain Ellin6076)</name>
    <dbReference type="NCBI Taxonomy" id="234267"/>
    <lineage>
        <taxon>Bacteria</taxon>
        <taxon>Pseudomonadati</taxon>
        <taxon>Acidobacteriota</taxon>
        <taxon>Terriglobia</taxon>
        <taxon>Bryobacterales</taxon>
        <taxon>Solibacteraceae</taxon>
        <taxon>Candidatus Solibacter</taxon>
    </lineage>
</organism>
<evidence type="ECO:0000256" key="3">
    <source>
        <dbReference type="ARBA" id="ARBA00022475"/>
    </source>
</evidence>
<feature type="transmembrane region" description="Helical" evidence="8">
    <location>
        <begin position="192"/>
        <end position="213"/>
    </location>
</feature>
<dbReference type="EMBL" id="CP000473">
    <property type="protein sequence ID" value="ABJ84009.1"/>
    <property type="molecule type" value="Genomic_DNA"/>
</dbReference>
<dbReference type="Pfam" id="PF03916">
    <property type="entry name" value="NrfD"/>
    <property type="match status" value="1"/>
</dbReference>
<proteinExistence type="inferred from homology"/>
<feature type="region of interest" description="Disordered" evidence="7">
    <location>
        <begin position="1"/>
        <end position="51"/>
    </location>
</feature>
<dbReference type="InterPro" id="IPR052049">
    <property type="entry name" value="Electron_transfer_protein"/>
</dbReference>
<evidence type="ECO:0000256" key="8">
    <source>
        <dbReference type="SAM" id="Phobius"/>
    </source>
</evidence>
<dbReference type="STRING" id="234267.Acid_3026"/>
<dbReference type="KEGG" id="sus:Acid_3026"/>
<dbReference type="AlphaFoldDB" id="Q022U1"/>
<reference evidence="9" key="1">
    <citation type="submission" date="2006-10" db="EMBL/GenBank/DDBJ databases">
        <title>Complete sequence of Solibacter usitatus Ellin6076.</title>
        <authorList>
            <consortium name="US DOE Joint Genome Institute"/>
            <person name="Copeland A."/>
            <person name="Lucas S."/>
            <person name="Lapidus A."/>
            <person name="Barry K."/>
            <person name="Detter J.C."/>
            <person name="Glavina del Rio T."/>
            <person name="Hammon N."/>
            <person name="Israni S."/>
            <person name="Dalin E."/>
            <person name="Tice H."/>
            <person name="Pitluck S."/>
            <person name="Thompson L.S."/>
            <person name="Brettin T."/>
            <person name="Bruce D."/>
            <person name="Han C."/>
            <person name="Tapia R."/>
            <person name="Gilna P."/>
            <person name="Schmutz J."/>
            <person name="Larimer F."/>
            <person name="Land M."/>
            <person name="Hauser L."/>
            <person name="Kyrpides N."/>
            <person name="Mikhailova N."/>
            <person name="Janssen P.H."/>
            <person name="Kuske C.R."/>
            <person name="Richardson P."/>
        </authorList>
    </citation>
    <scope>NUCLEOTIDE SEQUENCE</scope>
    <source>
        <strain evidence="9">Ellin6076</strain>
    </source>
</reference>
<feature type="transmembrane region" description="Helical" evidence="8">
    <location>
        <begin position="86"/>
        <end position="108"/>
    </location>
</feature>
<comment type="subcellular location">
    <subcellularLocation>
        <location evidence="1">Cell membrane</location>
        <topology evidence="1">Multi-pass membrane protein</topology>
    </subcellularLocation>
</comment>
<evidence type="ECO:0000256" key="2">
    <source>
        <dbReference type="ARBA" id="ARBA00008929"/>
    </source>
</evidence>
<gene>
    <name evidence="9" type="ordered locus">Acid_3026</name>
</gene>
<dbReference type="GO" id="GO:0005886">
    <property type="term" value="C:plasma membrane"/>
    <property type="evidence" value="ECO:0007669"/>
    <property type="project" value="UniProtKB-SubCell"/>
</dbReference>
<evidence type="ECO:0000256" key="7">
    <source>
        <dbReference type="SAM" id="MobiDB-lite"/>
    </source>
</evidence>
<evidence type="ECO:0000256" key="1">
    <source>
        <dbReference type="ARBA" id="ARBA00004651"/>
    </source>
</evidence>
<feature type="transmembrane region" description="Helical" evidence="8">
    <location>
        <begin position="160"/>
        <end position="180"/>
    </location>
</feature>
<protein>
    <submittedName>
        <fullName evidence="9">Polysulphide reductase, NrfD</fullName>
    </submittedName>
</protein>
<keyword evidence="5 8" id="KW-1133">Transmembrane helix</keyword>
<dbReference type="HOGENOM" id="CLU_045348_0_0_0"/>
<dbReference type="Gene3D" id="1.20.1630.10">
    <property type="entry name" value="Formate dehydrogenase/DMSO reductase domain"/>
    <property type="match status" value="1"/>
</dbReference>
<keyword evidence="3" id="KW-1003">Cell membrane</keyword>
<keyword evidence="4 8" id="KW-0812">Transmembrane</keyword>
<feature type="transmembrane region" description="Helical" evidence="8">
    <location>
        <begin position="120"/>
        <end position="140"/>
    </location>
</feature>
<feature type="compositionally biased region" description="Basic and acidic residues" evidence="7">
    <location>
        <begin position="1"/>
        <end position="12"/>
    </location>
</feature>